<dbReference type="GO" id="GO:0045944">
    <property type="term" value="P:positive regulation of transcription by RNA polymerase II"/>
    <property type="evidence" value="ECO:0007669"/>
    <property type="project" value="TreeGrafter"/>
</dbReference>
<feature type="domain" description="NR LBD" evidence="9">
    <location>
        <begin position="95"/>
        <end position="294"/>
    </location>
</feature>
<keyword evidence="6" id="KW-0804">Transcription</keyword>
<evidence type="ECO:0000256" key="4">
    <source>
        <dbReference type="ARBA" id="ARBA00023015"/>
    </source>
</evidence>
<dbReference type="SUPFAM" id="SSF48508">
    <property type="entry name" value="Nuclear receptor ligand-binding domain"/>
    <property type="match status" value="1"/>
</dbReference>
<organism evidence="10 11">
    <name type="scientific">Rotaria magnacalcarata</name>
    <dbReference type="NCBI Taxonomy" id="392030"/>
    <lineage>
        <taxon>Eukaryota</taxon>
        <taxon>Metazoa</taxon>
        <taxon>Spiralia</taxon>
        <taxon>Gnathifera</taxon>
        <taxon>Rotifera</taxon>
        <taxon>Eurotatoria</taxon>
        <taxon>Bdelloidea</taxon>
        <taxon>Philodinida</taxon>
        <taxon>Philodinidae</taxon>
        <taxon>Rotaria</taxon>
    </lineage>
</organism>
<evidence type="ECO:0000256" key="5">
    <source>
        <dbReference type="ARBA" id="ARBA00023125"/>
    </source>
</evidence>
<dbReference type="Pfam" id="PF00105">
    <property type="entry name" value="zf-C4"/>
    <property type="match status" value="1"/>
</dbReference>
<keyword evidence="3" id="KW-0862">Zinc</keyword>
<evidence type="ECO:0000259" key="9">
    <source>
        <dbReference type="PROSITE" id="PS51843"/>
    </source>
</evidence>
<dbReference type="Gene3D" id="1.10.565.10">
    <property type="entry name" value="Retinoid X Receptor"/>
    <property type="match status" value="1"/>
</dbReference>
<comment type="caution">
    <text evidence="10">The sequence shown here is derived from an EMBL/GenBank/DDBJ whole genome shotgun (WGS) entry which is preliminary data.</text>
</comment>
<dbReference type="SUPFAM" id="SSF57716">
    <property type="entry name" value="Glucocorticoid receptor-like (DNA-binding domain)"/>
    <property type="match status" value="1"/>
</dbReference>
<reference evidence="10" key="1">
    <citation type="submission" date="2021-02" db="EMBL/GenBank/DDBJ databases">
        <authorList>
            <person name="Nowell W R."/>
        </authorList>
    </citation>
    <scope>NUCLEOTIDE SEQUENCE</scope>
</reference>
<dbReference type="EMBL" id="CAJOBH010002619">
    <property type="protein sequence ID" value="CAF3915468.1"/>
    <property type="molecule type" value="Genomic_DNA"/>
</dbReference>
<dbReference type="GO" id="GO:0004879">
    <property type="term" value="F:nuclear receptor activity"/>
    <property type="evidence" value="ECO:0007669"/>
    <property type="project" value="TreeGrafter"/>
</dbReference>
<dbReference type="Proteomes" id="UP000681967">
    <property type="component" value="Unassembled WGS sequence"/>
</dbReference>
<evidence type="ECO:0000256" key="7">
    <source>
        <dbReference type="ARBA" id="ARBA00023170"/>
    </source>
</evidence>
<evidence type="ECO:0000313" key="11">
    <source>
        <dbReference type="Proteomes" id="UP000681967"/>
    </source>
</evidence>
<name>A0A8S2LQM7_9BILA</name>
<dbReference type="PANTHER" id="PTHR24082">
    <property type="entry name" value="NUCLEAR HORMONE RECEPTOR"/>
    <property type="match status" value="1"/>
</dbReference>
<keyword evidence="1" id="KW-0479">Metal-binding</keyword>
<dbReference type="PANTHER" id="PTHR24082:SF473">
    <property type="entry name" value="ECDYSONE-INDUCED PROTEIN 75B, ISOFORM B"/>
    <property type="match status" value="1"/>
</dbReference>
<dbReference type="Pfam" id="PF00104">
    <property type="entry name" value="Hormone_recep"/>
    <property type="match status" value="1"/>
</dbReference>
<keyword evidence="4" id="KW-0805">Transcription regulation</keyword>
<keyword evidence="7" id="KW-0675">Receptor</keyword>
<evidence type="ECO:0000256" key="3">
    <source>
        <dbReference type="ARBA" id="ARBA00022833"/>
    </source>
</evidence>
<evidence type="ECO:0000256" key="1">
    <source>
        <dbReference type="ARBA" id="ARBA00022723"/>
    </source>
</evidence>
<dbReference type="InterPro" id="IPR035500">
    <property type="entry name" value="NHR-like_dom_sf"/>
</dbReference>
<evidence type="ECO:0000256" key="8">
    <source>
        <dbReference type="ARBA" id="ARBA00023242"/>
    </source>
</evidence>
<dbReference type="GO" id="GO:0030154">
    <property type="term" value="P:cell differentiation"/>
    <property type="evidence" value="ECO:0007669"/>
    <property type="project" value="TreeGrafter"/>
</dbReference>
<evidence type="ECO:0000256" key="2">
    <source>
        <dbReference type="ARBA" id="ARBA00022771"/>
    </source>
</evidence>
<dbReference type="GO" id="GO:0000978">
    <property type="term" value="F:RNA polymerase II cis-regulatory region sequence-specific DNA binding"/>
    <property type="evidence" value="ECO:0007669"/>
    <property type="project" value="TreeGrafter"/>
</dbReference>
<evidence type="ECO:0000256" key="6">
    <source>
        <dbReference type="ARBA" id="ARBA00023163"/>
    </source>
</evidence>
<dbReference type="Gene3D" id="3.30.50.10">
    <property type="entry name" value="Erythroid Transcription Factor GATA-1, subunit A"/>
    <property type="match status" value="1"/>
</dbReference>
<keyword evidence="2" id="KW-0863">Zinc-finger</keyword>
<dbReference type="InterPro" id="IPR001628">
    <property type="entry name" value="Znf_hrmn_rcpt"/>
</dbReference>
<dbReference type="GO" id="GO:0008270">
    <property type="term" value="F:zinc ion binding"/>
    <property type="evidence" value="ECO:0007669"/>
    <property type="project" value="UniProtKB-KW"/>
</dbReference>
<keyword evidence="5" id="KW-0238">DNA-binding</keyword>
<dbReference type="AlphaFoldDB" id="A0A8S2LQM7"/>
<gene>
    <name evidence="10" type="ORF">BYL167_LOCUS9214</name>
</gene>
<evidence type="ECO:0000313" key="10">
    <source>
        <dbReference type="EMBL" id="CAF3915468.1"/>
    </source>
</evidence>
<dbReference type="PROSITE" id="PS51843">
    <property type="entry name" value="NR_LBD"/>
    <property type="match status" value="1"/>
</dbReference>
<dbReference type="GO" id="GO:0000122">
    <property type="term" value="P:negative regulation of transcription by RNA polymerase II"/>
    <property type="evidence" value="ECO:0007669"/>
    <property type="project" value="TreeGrafter"/>
</dbReference>
<keyword evidence="8" id="KW-0539">Nucleus</keyword>
<accession>A0A8S2LQM7</accession>
<proteinExistence type="predicted"/>
<dbReference type="InterPro" id="IPR013088">
    <property type="entry name" value="Znf_NHR/GATA"/>
</dbReference>
<dbReference type="InterPro" id="IPR050234">
    <property type="entry name" value="Nuclear_hormone_rcpt_NR1"/>
</dbReference>
<dbReference type="InterPro" id="IPR000536">
    <property type="entry name" value="Nucl_hrmn_rcpt_lig-bd"/>
</dbReference>
<sequence length="294" mass="34216">MTSRSMNEVIINNDHSRAAACENQSMFDDDHYVQKRKSRRVRTLLKSPVIELISDEQTEQISNATGARRNSTNSSSDKRPFPFGHCRVCMDKATGAHYGVPTCEGCKIKEFPGDYSSVQDIWAGLTDAIPFHVKNFITFAREMPAINEIDLDDFNKIMNNRLFDFWLIKHAPLIHNNESYIMLPNGLQYTRQWMNHIMGEKMVETMFEFARKFNELNLTQEEYALIFPIVICVKDKNLHDQETVHHIQCCYLYSLYTQMLTTRTQLEAKTVFRNLLQIFAFLPLLNELQEKQVG</sequence>
<protein>
    <recommendedName>
        <fullName evidence="9">NR LBD domain-containing protein</fullName>
    </recommendedName>
</protein>
<dbReference type="GO" id="GO:0009755">
    <property type="term" value="P:hormone-mediated signaling pathway"/>
    <property type="evidence" value="ECO:0007669"/>
    <property type="project" value="TreeGrafter"/>
</dbReference>